<gene>
    <name evidence="2" type="ORF">LY60_02812</name>
</gene>
<organism evidence="2 3">
    <name type="scientific">Sedimentibacter saalensis</name>
    <dbReference type="NCBI Taxonomy" id="130788"/>
    <lineage>
        <taxon>Bacteria</taxon>
        <taxon>Bacillati</taxon>
        <taxon>Bacillota</taxon>
        <taxon>Tissierellia</taxon>
        <taxon>Sedimentibacter</taxon>
    </lineage>
</organism>
<dbReference type="PROSITE" id="PS51318">
    <property type="entry name" value="TAT"/>
    <property type="match status" value="1"/>
</dbReference>
<comment type="caution">
    <text evidence="2">The sequence shown here is derived from an EMBL/GenBank/DDBJ whole genome shotgun (WGS) entry which is preliminary data.</text>
</comment>
<dbReference type="InterPro" id="IPR006311">
    <property type="entry name" value="TAT_signal"/>
</dbReference>
<reference evidence="2 3" key="1">
    <citation type="submission" date="2019-07" db="EMBL/GenBank/DDBJ databases">
        <title>Genomic Encyclopedia of Type Strains, Phase I: the one thousand microbial genomes (KMG-I) project.</title>
        <authorList>
            <person name="Kyrpides N."/>
        </authorList>
    </citation>
    <scope>NUCLEOTIDE SEQUENCE [LARGE SCALE GENOMIC DNA]</scope>
    <source>
        <strain evidence="2 3">DSM 13558</strain>
    </source>
</reference>
<accession>A0A562J5B7</accession>
<keyword evidence="3" id="KW-1185">Reference proteome</keyword>
<dbReference type="AlphaFoldDB" id="A0A562J5B7"/>
<evidence type="ECO:0000313" key="2">
    <source>
        <dbReference type="EMBL" id="TWH78356.1"/>
    </source>
</evidence>
<dbReference type="EMBL" id="VLKH01000009">
    <property type="protein sequence ID" value="TWH78356.1"/>
    <property type="molecule type" value="Genomic_DNA"/>
</dbReference>
<name>A0A562J5B7_9FIRM</name>
<evidence type="ECO:0000256" key="1">
    <source>
        <dbReference type="SAM" id="Phobius"/>
    </source>
</evidence>
<keyword evidence="1" id="KW-0812">Transmembrane</keyword>
<dbReference type="RefSeq" id="WP_246145482.1">
    <property type="nucleotide sequence ID" value="NZ_VLKH01000009.1"/>
</dbReference>
<proteinExistence type="predicted"/>
<evidence type="ECO:0000313" key="3">
    <source>
        <dbReference type="Proteomes" id="UP000315343"/>
    </source>
</evidence>
<sequence length="86" mass="8895">MSENKQLTRKEFLKGMGYTAASVVAVGSISGLLTGCATAPAAAPAPEAAATAVDTAQTPQHPFPYKKLDPAVVEQRAFQGYKEKGG</sequence>
<protein>
    <submittedName>
        <fullName evidence="2">Uncharacterized protein</fullName>
    </submittedName>
</protein>
<dbReference type="Proteomes" id="UP000315343">
    <property type="component" value="Unassembled WGS sequence"/>
</dbReference>
<keyword evidence="1" id="KW-0472">Membrane</keyword>
<feature type="transmembrane region" description="Helical" evidence="1">
    <location>
        <begin position="12"/>
        <end position="33"/>
    </location>
</feature>
<keyword evidence="1" id="KW-1133">Transmembrane helix</keyword>